<feature type="non-terminal residue" evidence="9">
    <location>
        <position position="122"/>
    </location>
</feature>
<keyword evidence="7" id="KW-0829">Tyrosine-protein kinase</keyword>
<reference evidence="9" key="1">
    <citation type="submission" date="2023-01" db="EMBL/GenBank/DDBJ databases">
        <title>Genome assembly of the deep-sea coral Lophelia pertusa.</title>
        <authorList>
            <person name="Herrera S."/>
            <person name="Cordes E."/>
        </authorList>
    </citation>
    <scope>NUCLEOTIDE SEQUENCE</scope>
    <source>
        <strain evidence="9">USNM1676648</strain>
        <tissue evidence="9">Polyp</tissue>
    </source>
</reference>
<evidence type="ECO:0000259" key="8">
    <source>
        <dbReference type="PROSITE" id="PS50011"/>
    </source>
</evidence>
<keyword evidence="5" id="KW-0067">ATP-binding</keyword>
<evidence type="ECO:0000256" key="2">
    <source>
        <dbReference type="ARBA" id="ARBA00022679"/>
    </source>
</evidence>
<evidence type="ECO:0000256" key="3">
    <source>
        <dbReference type="ARBA" id="ARBA00022741"/>
    </source>
</evidence>
<accession>A0A9W9YT82</accession>
<evidence type="ECO:0000256" key="7">
    <source>
        <dbReference type="ARBA" id="ARBA00023137"/>
    </source>
</evidence>
<dbReference type="OrthoDB" id="5981080at2759"/>
<comment type="subcellular location">
    <subcellularLocation>
        <location evidence="1">Endomembrane system</location>
    </subcellularLocation>
</comment>
<organism evidence="9 10">
    <name type="scientific">Desmophyllum pertusum</name>
    <dbReference type="NCBI Taxonomy" id="174260"/>
    <lineage>
        <taxon>Eukaryota</taxon>
        <taxon>Metazoa</taxon>
        <taxon>Cnidaria</taxon>
        <taxon>Anthozoa</taxon>
        <taxon>Hexacorallia</taxon>
        <taxon>Scleractinia</taxon>
        <taxon>Caryophylliina</taxon>
        <taxon>Caryophylliidae</taxon>
        <taxon>Desmophyllum</taxon>
    </lineage>
</organism>
<dbReference type="PROSITE" id="PS50011">
    <property type="entry name" value="PROTEIN_KINASE_DOM"/>
    <property type="match status" value="1"/>
</dbReference>
<dbReference type="GO" id="GO:0005524">
    <property type="term" value="F:ATP binding"/>
    <property type="evidence" value="ECO:0007669"/>
    <property type="project" value="UniProtKB-KW"/>
</dbReference>
<dbReference type="PRINTS" id="PR00109">
    <property type="entry name" value="TYRKINASE"/>
</dbReference>
<dbReference type="AlphaFoldDB" id="A0A9W9YT82"/>
<keyword evidence="3" id="KW-0547">Nucleotide-binding</keyword>
<keyword evidence="10" id="KW-1185">Reference proteome</keyword>
<dbReference type="InterPro" id="IPR000719">
    <property type="entry name" value="Prot_kinase_dom"/>
</dbReference>
<dbReference type="Gene3D" id="1.10.510.10">
    <property type="entry name" value="Transferase(Phosphotransferase) domain 1"/>
    <property type="match status" value="1"/>
</dbReference>
<keyword evidence="6" id="KW-0472">Membrane</keyword>
<dbReference type="InterPro" id="IPR008266">
    <property type="entry name" value="Tyr_kinase_AS"/>
</dbReference>
<dbReference type="InterPro" id="IPR020635">
    <property type="entry name" value="Tyr_kinase_cat_dom"/>
</dbReference>
<dbReference type="InterPro" id="IPR050122">
    <property type="entry name" value="RTK"/>
</dbReference>
<dbReference type="EMBL" id="MU827304">
    <property type="protein sequence ID" value="KAJ7365134.1"/>
    <property type="molecule type" value="Genomic_DNA"/>
</dbReference>
<evidence type="ECO:0000256" key="1">
    <source>
        <dbReference type="ARBA" id="ARBA00004308"/>
    </source>
</evidence>
<name>A0A9W9YT82_9CNID</name>
<gene>
    <name evidence="9" type="ORF">OS493_007783</name>
</gene>
<keyword evidence="2" id="KW-0808">Transferase</keyword>
<keyword evidence="4" id="KW-0418">Kinase</keyword>
<dbReference type="InterPro" id="IPR001245">
    <property type="entry name" value="Ser-Thr/Tyr_kinase_cat_dom"/>
</dbReference>
<dbReference type="FunFam" id="1.10.510.10:FF:001512">
    <property type="entry name" value="Receptor tyrosine-protein kinase erbB-2"/>
    <property type="match status" value="1"/>
</dbReference>
<proteinExistence type="predicted"/>
<dbReference type="PANTHER" id="PTHR24416">
    <property type="entry name" value="TYROSINE-PROTEIN KINASE RECEPTOR"/>
    <property type="match status" value="1"/>
</dbReference>
<evidence type="ECO:0000256" key="5">
    <source>
        <dbReference type="ARBA" id="ARBA00022840"/>
    </source>
</evidence>
<protein>
    <recommendedName>
        <fullName evidence="8">Protein kinase domain-containing protein</fullName>
    </recommendedName>
</protein>
<evidence type="ECO:0000256" key="4">
    <source>
        <dbReference type="ARBA" id="ARBA00022777"/>
    </source>
</evidence>
<evidence type="ECO:0000313" key="10">
    <source>
        <dbReference type="Proteomes" id="UP001163046"/>
    </source>
</evidence>
<dbReference type="Proteomes" id="UP001163046">
    <property type="component" value="Unassembled WGS sequence"/>
</dbReference>
<dbReference type="GO" id="GO:0050793">
    <property type="term" value="P:regulation of developmental process"/>
    <property type="evidence" value="ECO:0007669"/>
    <property type="project" value="UniProtKB-ARBA"/>
</dbReference>
<dbReference type="GO" id="GO:0005886">
    <property type="term" value="C:plasma membrane"/>
    <property type="evidence" value="ECO:0007669"/>
    <property type="project" value="TreeGrafter"/>
</dbReference>
<dbReference type="GO" id="GO:0043235">
    <property type="term" value="C:receptor complex"/>
    <property type="evidence" value="ECO:0007669"/>
    <property type="project" value="TreeGrafter"/>
</dbReference>
<evidence type="ECO:0000313" key="9">
    <source>
        <dbReference type="EMBL" id="KAJ7365134.1"/>
    </source>
</evidence>
<dbReference type="InterPro" id="IPR011009">
    <property type="entry name" value="Kinase-like_dom_sf"/>
</dbReference>
<sequence>NHLAENDFVHRDLAARNILVGRDNRVKVSDFGLMRQIYEDVYSAKKTKKLPLKWMAPESINYSLFTIKSDVWSYGVLLWEMATLGGVPYPTLSNAELCRALKNGYHMERPEMCCDDVYEIDD</sequence>
<feature type="domain" description="Protein kinase" evidence="8">
    <location>
        <begin position="1"/>
        <end position="122"/>
    </location>
</feature>
<dbReference type="PANTHER" id="PTHR24416:SF583">
    <property type="entry name" value="RECEPTOR PROTEIN-TYROSINE KINASE"/>
    <property type="match status" value="1"/>
</dbReference>
<dbReference type="GO" id="GO:0048468">
    <property type="term" value="P:cell development"/>
    <property type="evidence" value="ECO:0007669"/>
    <property type="project" value="UniProtKB-ARBA"/>
</dbReference>
<evidence type="ECO:0000256" key="6">
    <source>
        <dbReference type="ARBA" id="ARBA00023136"/>
    </source>
</evidence>
<dbReference type="SUPFAM" id="SSF56112">
    <property type="entry name" value="Protein kinase-like (PK-like)"/>
    <property type="match status" value="1"/>
</dbReference>
<comment type="caution">
    <text evidence="9">The sequence shown here is derived from an EMBL/GenBank/DDBJ whole genome shotgun (WGS) entry which is preliminary data.</text>
</comment>
<dbReference type="Pfam" id="PF07714">
    <property type="entry name" value="PK_Tyr_Ser-Thr"/>
    <property type="match status" value="1"/>
</dbReference>
<dbReference type="PROSITE" id="PS00109">
    <property type="entry name" value="PROTEIN_KINASE_TYR"/>
    <property type="match status" value="1"/>
</dbReference>
<dbReference type="GO" id="GO:0007169">
    <property type="term" value="P:cell surface receptor protein tyrosine kinase signaling pathway"/>
    <property type="evidence" value="ECO:0007669"/>
    <property type="project" value="TreeGrafter"/>
</dbReference>
<dbReference type="GO" id="GO:0012505">
    <property type="term" value="C:endomembrane system"/>
    <property type="evidence" value="ECO:0007669"/>
    <property type="project" value="UniProtKB-SubCell"/>
</dbReference>
<dbReference type="SMART" id="SM00219">
    <property type="entry name" value="TyrKc"/>
    <property type="match status" value="1"/>
</dbReference>
<dbReference type="GO" id="GO:0030182">
    <property type="term" value="P:neuron differentiation"/>
    <property type="evidence" value="ECO:0007669"/>
    <property type="project" value="UniProtKB-ARBA"/>
</dbReference>
<dbReference type="GO" id="GO:0004714">
    <property type="term" value="F:transmembrane receptor protein tyrosine kinase activity"/>
    <property type="evidence" value="ECO:0007669"/>
    <property type="project" value="TreeGrafter"/>
</dbReference>